<evidence type="ECO:0000313" key="2">
    <source>
        <dbReference type="Proteomes" id="UP000054995"/>
    </source>
</evidence>
<keyword evidence="2" id="KW-1185">Reference proteome</keyword>
<evidence type="ECO:0000313" key="1">
    <source>
        <dbReference type="EMBL" id="KRY81934.1"/>
    </source>
</evidence>
<reference evidence="1 2" key="1">
    <citation type="submission" date="2015-01" db="EMBL/GenBank/DDBJ databases">
        <title>Evolution of Trichinella species and genotypes.</title>
        <authorList>
            <person name="Korhonen P.K."/>
            <person name="Edoardo P."/>
            <person name="Giuseppe L.R."/>
            <person name="Gasser R.B."/>
        </authorList>
    </citation>
    <scope>NUCLEOTIDE SEQUENCE [LARGE SCALE GENOMIC DNA]</scope>
    <source>
        <strain evidence="1">ISS470</strain>
    </source>
</reference>
<dbReference type="AlphaFoldDB" id="A0A0V1F7N6"/>
<gene>
    <name evidence="1" type="ORF">T4D_4532</name>
</gene>
<comment type="caution">
    <text evidence="1">The sequence shown here is derived from an EMBL/GenBank/DDBJ whole genome shotgun (WGS) entry which is preliminary data.</text>
</comment>
<proteinExistence type="predicted"/>
<name>A0A0V1F7N6_TRIPS</name>
<dbReference type="Proteomes" id="UP000054995">
    <property type="component" value="Unassembled WGS sequence"/>
</dbReference>
<protein>
    <submittedName>
        <fullName evidence="1">Uncharacterized protein</fullName>
    </submittedName>
</protein>
<accession>A0A0V1F7N6</accession>
<dbReference type="EMBL" id="JYDT01000197">
    <property type="protein sequence ID" value="KRY81934.1"/>
    <property type="molecule type" value="Genomic_DNA"/>
</dbReference>
<sequence>MILVVKSIAGTIIDFELCSWNGNVARHNSSGRCTDHSIKTNRQLQPGISYFDVTYDRFAYSETSLWLPPNKGAQQL</sequence>
<organism evidence="1 2">
    <name type="scientific">Trichinella pseudospiralis</name>
    <name type="common">Parasitic roundworm</name>
    <dbReference type="NCBI Taxonomy" id="6337"/>
    <lineage>
        <taxon>Eukaryota</taxon>
        <taxon>Metazoa</taxon>
        <taxon>Ecdysozoa</taxon>
        <taxon>Nematoda</taxon>
        <taxon>Enoplea</taxon>
        <taxon>Dorylaimia</taxon>
        <taxon>Trichinellida</taxon>
        <taxon>Trichinellidae</taxon>
        <taxon>Trichinella</taxon>
    </lineage>
</organism>